<dbReference type="OrthoDB" id="272271at2759"/>
<evidence type="ECO:0000313" key="5">
    <source>
        <dbReference type="EMBL" id="KIZ00664.1"/>
    </source>
</evidence>
<dbReference type="Pfam" id="PF02668">
    <property type="entry name" value="TauD"/>
    <property type="match status" value="1"/>
</dbReference>
<feature type="region of interest" description="Disordered" evidence="3">
    <location>
        <begin position="1"/>
        <end position="43"/>
    </location>
</feature>
<dbReference type="GeneID" id="25740174"/>
<proteinExistence type="predicted"/>
<organism evidence="5 6">
    <name type="scientific">Monoraphidium neglectum</name>
    <dbReference type="NCBI Taxonomy" id="145388"/>
    <lineage>
        <taxon>Eukaryota</taxon>
        <taxon>Viridiplantae</taxon>
        <taxon>Chlorophyta</taxon>
        <taxon>core chlorophytes</taxon>
        <taxon>Chlorophyceae</taxon>
        <taxon>CS clade</taxon>
        <taxon>Sphaeropleales</taxon>
        <taxon>Selenastraceae</taxon>
        <taxon>Monoraphidium</taxon>
    </lineage>
</organism>
<evidence type="ECO:0000256" key="1">
    <source>
        <dbReference type="ARBA" id="ARBA00023002"/>
    </source>
</evidence>
<reference evidence="5 6" key="1">
    <citation type="journal article" date="2013" name="BMC Genomics">
        <title>Reconstruction of the lipid metabolism for the microalga Monoraphidium neglectum from its genome sequence reveals characteristics suitable for biofuel production.</title>
        <authorList>
            <person name="Bogen C."/>
            <person name="Al-Dilaimi A."/>
            <person name="Albersmeier A."/>
            <person name="Wichmann J."/>
            <person name="Grundmann M."/>
            <person name="Rupp O."/>
            <person name="Lauersen K.J."/>
            <person name="Blifernez-Klassen O."/>
            <person name="Kalinowski J."/>
            <person name="Goesmann A."/>
            <person name="Mussgnug J.H."/>
            <person name="Kruse O."/>
        </authorList>
    </citation>
    <scope>NUCLEOTIDE SEQUENCE [LARGE SCALE GENOMIC DNA]</scope>
    <source>
        <strain evidence="5 6">SAG 48.87</strain>
    </source>
</reference>
<dbReference type="InterPro" id="IPR042098">
    <property type="entry name" value="TauD-like_sf"/>
</dbReference>
<dbReference type="AlphaFoldDB" id="A0A0D2KZU0"/>
<keyword evidence="2" id="KW-0045">Antibiotic biosynthesis</keyword>
<keyword evidence="1" id="KW-0560">Oxidoreductase</keyword>
<dbReference type="InterPro" id="IPR003819">
    <property type="entry name" value="TauD/TfdA-like"/>
</dbReference>
<gene>
    <name evidence="5" type="ORF">MNEG_7298</name>
</gene>
<dbReference type="EMBL" id="KK101497">
    <property type="protein sequence ID" value="KIZ00664.1"/>
    <property type="molecule type" value="Genomic_DNA"/>
</dbReference>
<feature type="domain" description="TauD/TfdA-like" evidence="4">
    <location>
        <begin position="129"/>
        <end position="367"/>
    </location>
</feature>
<protein>
    <recommendedName>
        <fullName evidence="4">TauD/TfdA-like domain-containing protein</fullName>
    </recommendedName>
</protein>
<dbReference type="InterPro" id="IPR050411">
    <property type="entry name" value="AlphaKG_dependent_hydroxylases"/>
</dbReference>
<accession>A0A0D2KZU0</accession>
<keyword evidence="6" id="KW-1185">Reference proteome</keyword>
<dbReference type="PANTHER" id="PTHR10696:SF56">
    <property type="entry name" value="TAUD_TFDA-LIKE DOMAIN-CONTAINING PROTEIN"/>
    <property type="match status" value="1"/>
</dbReference>
<dbReference type="SUPFAM" id="SSF51197">
    <property type="entry name" value="Clavaminate synthase-like"/>
    <property type="match status" value="1"/>
</dbReference>
<dbReference type="GO" id="GO:0017000">
    <property type="term" value="P:antibiotic biosynthetic process"/>
    <property type="evidence" value="ECO:0007669"/>
    <property type="project" value="UniProtKB-KW"/>
</dbReference>
<dbReference type="RefSeq" id="XP_013899683.1">
    <property type="nucleotide sequence ID" value="XM_014044229.1"/>
</dbReference>
<evidence type="ECO:0000256" key="3">
    <source>
        <dbReference type="SAM" id="MobiDB-lite"/>
    </source>
</evidence>
<sequence length="423" mass="44670">MAPAIPCTPEILPRPSATSTKAAVAGYPSPDAGASGPQGSVRPFTPIADSRVWTPATWAGRQHEFVSTLTPDDVSELAAATAAFTAAAEAAGGLSAALVGLTAADFPLPRLGPKLAALADAQLRPGGAGGRGFQLLRGLPMGEWSEVAALVAYLGVATHMGFNFSPQRKNGAMVHHIKALNGAGKLYAESTQSAAMGFHTDAQGDALGLLCLRQAAEGGESSLVSAAAVHNEMLARGRSDLVRLMAAPGIWCRNKDRYQHTRKGEEPWWSMPVFDYTGGVFAAHYCPTNHYTEAFELYGGPGGLGEMSPAQAEAIALFEEIANSAKFRLKFTMQAGDMLFVDNTAVLHARSPFKDDPAAPRHLVRLWLLDATLGRPGAWARPLPAHLAYPRAYTAAEGYDPDTAAPGLMRPDPATFFVPLRAE</sequence>
<evidence type="ECO:0000256" key="2">
    <source>
        <dbReference type="ARBA" id="ARBA00023194"/>
    </source>
</evidence>
<name>A0A0D2KZU0_9CHLO</name>
<dbReference type="GO" id="GO:0016491">
    <property type="term" value="F:oxidoreductase activity"/>
    <property type="evidence" value="ECO:0007669"/>
    <property type="project" value="UniProtKB-KW"/>
</dbReference>
<evidence type="ECO:0000313" key="6">
    <source>
        <dbReference type="Proteomes" id="UP000054498"/>
    </source>
</evidence>
<evidence type="ECO:0000259" key="4">
    <source>
        <dbReference type="Pfam" id="PF02668"/>
    </source>
</evidence>
<dbReference type="PANTHER" id="PTHR10696">
    <property type="entry name" value="GAMMA-BUTYROBETAINE HYDROXYLASE-RELATED"/>
    <property type="match status" value="1"/>
</dbReference>
<dbReference type="Gene3D" id="3.60.130.10">
    <property type="entry name" value="Clavaminate synthase-like"/>
    <property type="match status" value="1"/>
</dbReference>
<dbReference type="Proteomes" id="UP000054498">
    <property type="component" value="Unassembled WGS sequence"/>
</dbReference>
<dbReference type="KEGG" id="mng:MNEG_7298"/>